<organism evidence="2 3">
    <name type="scientific">Phaeospirillum tilakii</name>
    <dbReference type="NCBI Taxonomy" id="741673"/>
    <lineage>
        <taxon>Bacteria</taxon>
        <taxon>Pseudomonadati</taxon>
        <taxon>Pseudomonadota</taxon>
        <taxon>Alphaproteobacteria</taxon>
        <taxon>Rhodospirillales</taxon>
        <taxon>Rhodospirillaceae</taxon>
        <taxon>Phaeospirillum</taxon>
    </lineage>
</organism>
<evidence type="ECO:0000313" key="3">
    <source>
        <dbReference type="Proteomes" id="UP001597296"/>
    </source>
</evidence>
<dbReference type="Proteomes" id="UP001597296">
    <property type="component" value="Unassembled WGS sequence"/>
</dbReference>
<name>A0ABW5CDN0_9PROT</name>
<dbReference type="EMBL" id="JBHUIY010000044">
    <property type="protein sequence ID" value="MFD2235374.1"/>
    <property type="molecule type" value="Genomic_DNA"/>
</dbReference>
<sequence>MAPSPRPRPGSTGPSPSPPDGHPGIVDIAVDGVSVTRAMREDFTSVLRSSGGVIQALLDALVHKAEANEQIARNDRVVAH</sequence>
<dbReference type="Gene3D" id="3.10.450.710">
    <property type="entry name" value="Tgt2/MlaC"/>
    <property type="match status" value="1"/>
</dbReference>
<reference evidence="3" key="1">
    <citation type="journal article" date="2019" name="Int. J. Syst. Evol. Microbiol.">
        <title>The Global Catalogue of Microorganisms (GCM) 10K type strain sequencing project: providing services to taxonomists for standard genome sequencing and annotation.</title>
        <authorList>
            <consortium name="The Broad Institute Genomics Platform"/>
            <consortium name="The Broad Institute Genome Sequencing Center for Infectious Disease"/>
            <person name="Wu L."/>
            <person name="Ma J."/>
        </authorList>
    </citation>
    <scope>NUCLEOTIDE SEQUENCE [LARGE SCALE GENOMIC DNA]</scope>
    <source>
        <strain evidence="3">KCTC 15012</strain>
    </source>
</reference>
<evidence type="ECO:0000313" key="2">
    <source>
        <dbReference type="EMBL" id="MFD2235374.1"/>
    </source>
</evidence>
<protein>
    <submittedName>
        <fullName evidence="2">Uncharacterized protein</fullName>
    </submittedName>
</protein>
<comment type="caution">
    <text evidence="2">The sequence shown here is derived from an EMBL/GenBank/DDBJ whole genome shotgun (WGS) entry which is preliminary data.</text>
</comment>
<gene>
    <name evidence="2" type="ORF">ACFSNB_16335</name>
</gene>
<accession>A0ABW5CDN0</accession>
<feature type="region of interest" description="Disordered" evidence="1">
    <location>
        <begin position="1"/>
        <end position="26"/>
    </location>
</feature>
<dbReference type="RefSeq" id="WP_377318521.1">
    <property type="nucleotide sequence ID" value="NZ_JBHUIY010000044.1"/>
</dbReference>
<keyword evidence="3" id="KW-1185">Reference proteome</keyword>
<dbReference type="InterPro" id="IPR042245">
    <property type="entry name" value="Tgt2/MlaC_sf"/>
</dbReference>
<evidence type="ECO:0000256" key="1">
    <source>
        <dbReference type="SAM" id="MobiDB-lite"/>
    </source>
</evidence>
<proteinExistence type="predicted"/>